<dbReference type="OrthoDB" id="9796740at2"/>
<keyword evidence="2" id="KW-0282">Flagellum</keyword>
<comment type="caution">
    <text evidence="2">The sequence shown here is derived from an EMBL/GenBank/DDBJ whole genome shotgun (WGS) entry which is preliminary data.</text>
</comment>
<dbReference type="AlphaFoldDB" id="A0A1S1V603"/>
<dbReference type="STRING" id="39480.EUAN_17070"/>
<protein>
    <submittedName>
        <fullName evidence="2">Flagellar rod assembly protein/muramidase FlgJ</fullName>
    </submittedName>
</protein>
<dbReference type="Pfam" id="PF10135">
    <property type="entry name" value="Rod-binding"/>
    <property type="match status" value="1"/>
</dbReference>
<evidence type="ECO:0000259" key="1">
    <source>
        <dbReference type="Pfam" id="PF10135"/>
    </source>
</evidence>
<evidence type="ECO:0000313" key="2">
    <source>
        <dbReference type="EMBL" id="OHW61944.1"/>
    </source>
</evidence>
<dbReference type="Proteomes" id="UP000180254">
    <property type="component" value="Unassembled WGS sequence"/>
</dbReference>
<name>A0A1S1V603_9FIRM</name>
<dbReference type="RefSeq" id="WP_071063621.1">
    <property type="nucleotide sequence ID" value="NZ_MKIE01000006.1"/>
</dbReference>
<keyword evidence="2" id="KW-0966">Cell projection</keyword>
<gene>
    <name evidence="2" type="ORF">EUAN_17070</name>
</gene>
<evidence type="ECO:0000313" key="3">
    <source>
        <dbReference type="Proteomes" id="UP000180254"/>
    </source>
</evidence>
<sequence>MPINGLISNSYSDYTQNKAESLSKVDTANAEDKKLLEVCQEFESIFVNMMLKTMRESVNDEDSLIPKSAGTEMFESMRDEELAKQMTMGKTNSGFGLADTLYSQMKASKAYR</sequence>
<dbReference type="InterPro" id="IPR019301">
    <property type="entry name" value="Flagellar_prot_FlgJ_N"/>
</dbReference>
<feature type="domain" description="Flagellar protein FlgJ N-terminal" evidence="1">
    <location>
        <begin position="52"/>
        <end position="104"/>
    </location>
</feature>
<keyword evidence="2" id="KW-0969">Cilium</keyword>
<accession>A0A1S1V603</accession>
<dbReference type="EMBL" id="MKIE01000006">
    <property type="protein sequence ID" value="OHW61944.1"/>
    <property type="molecule type" value="Genomic_DNA"/>
</dbReference>
<keyword evidence="3" id="KW-1185">Reference proteome</keyword>
<proteinExistence type="predicted"/>
<organism evidence="2 3">
    <name type="scientific">Andreesenia angusta</name>
    <dbReference type="NCBI Taxonomy" id="39480"/>
    <lineage>
        <taxon>Bacteria</taxon>
        <taxon>Bacillati</taxon>
        <taxon>Bacillota</taxon>
        <taxon>Tissierellia</taxon>
        <taxon>Tissierellales</taxon>
        <taxon>Gottschalkiaceae</taxon>
        <taxon>Andreesenia</taxon>
    </lineage>
</organism>
<reference evidence="2 3" key="1">
    <citation type="submission" date="2016-09" db="EMBL/GenBank/DDBJ databases">
        <title>Genome sequence of Eubacterium angustum.</title>
        <authorList>
            <person name="Poehlein A."/>
            <person name="Daniel R."/>
        </authorList>
    </citation>
    <scope>NUCLEOTIDE SEQUENCE [LARGE SCALE GENOMIC DNA]</scope>
    <source>
        <strain evidence="2 3">DSM 1989</strain>
    </source>
</reference>